<dbReference type="GO" id="GO:0005524">
    <property type="term" value="F:ATP binding"/>
    <property type="evidence" value="ECO:0007669"/>
    <property type="project" value="UniProtKB-KW"/>
</dbReference>
<feature type="domain" description="Aspartate/glutamate/uridylate kinase" evidence="11">
    <location>
        <begin position="2"/>
        <end position="276"/>
    </location>
</feature>
<accession>A0A326RNM1</accession>
<dbReference type="PIRSF" id="PIRSF000726">
    <property type="entry name" value="Asp_kin"/>
    <property type="match status" value="1"/>
</dbReference>
<dbReference type="InterPro" id="IPR018042">
    <property type="entry name" value="Aspartate_kinase_CS"/>
</dbReference>
<dbReference type="UniPathway" id="UPA00051">
    <property type="reaction ID" value="UER00462"/>
</dbReference>
<evidence type="ECO:0000256" key="5">
    <source>
        <dbReference type="ARBA" id="ARBA00022777"/>
    </source>
</evidence>
<protein>
    <recommendedName>
        <fullName evidence="9">Aspartokinase</fullName>
        <ecNumber evidence="9">2.7.2.4</ecNumber>
    </recommendedName>
</protein>
<evidence type="ECO:0000259" key="12">
    <source>
        <dbReference type="Pfam" id="PF22468"/>
    </source>
</evidence>
<keyword evidence="10" id="KW-0028">Amino-acid biosynthesis</keyword>
<comment type="pathway">
    <text evidence="1 10">Amino-acid biosynthesis; L-lysine biosynthesis via DAP pathway; (S)-tetrahydrodipicolinate from L-aspartate: step 1/4.</text>
</comment>
<dbReference type="EC" id="2.7.2.4" evidence="9"/>
<keyword evidence="5 9" id="KW-0418">Kinase</keyword>
<evidence type="ECO:0000256" key="9">
    <source>
        <dbReference type="RuleBase" id="RU003448"/>
    </source>
</evidence>
<dbReference type="InterPro" id="IPR001341">
    <property type="entry name" value="Asp_kinase"/>
</dbReference>
<comment type="caution">
    <text evidence="13">The sequence shown here is derived from an EMBL/GenBank/DDBJ whole genome shotgun (WGS) entry which is preliminary data.</text>
</comment>
<feature type="binding site" evidence="8">
    <location>
        <position position="42"/>
    </location>
    <ligand>
        <name>substrate</name>
    </ligand>
</feature>
<dbReference type="UniPathway" id="UPA00050">
    <property type="reaction ID" value="UER00461"/>
</dbReference>
<evidence type="ECO:0000256" key="7">
    <source>
        <dbReference type="ARBA" id="ARBA00047872"/>
    </source>
</evidence>
<dbReference type="RefSeq" id="WP_111393747.1">
    <property type="nucleotide sequence ID" value="NZ_JBJINY010000026.1"/>
</dbReference>
<evidence type="ECO:0000256" key="4">
    <source>
        <dbReference type="ARBA" id="ARBA00022741"/>
    </source>
</evidence>
<feature type="binding site" evidence="8">
    <location>
        <position position="230"/>
    </location>
    <ligand>
        <name>ATP</name>
        <dbReference type="ChEBI" id="CHEBI:30616"/>
    </ligand>
</feature>
<dbReference type="PANTHER" id="PTHR21499">
    <property type="entry name" value="ASPARTATE KINASE"/>
    <property type="match status" value="1"/>
</dbReference>
<proteinExistence type="inferred from homology"/>
<dbReference type="GO" id="GO:0009089">
    <property type="term" value="P:lysine biosynthetic process via diaminopimelate"/>
    <property type="evidence" value="ECO:0007669"/>
    <property type="project" value="UniProtKB-UniPathway"/>
</dbReference>
<comment type="similarity">
    <text evidence="2 9">Belongs to the aspartokinase family.</text>
</comment>
<evidence type="ECO:0000256" key="6">
    <source>
        <dbReference type="ARBA" id="ARBA00022840"/>
    </source>
</evidence>
<organism evidence="13 14">
    <name type="scientific">Algoriphagus aquaeductus</name>
    <dbReference type="NCBI Taxonomy" id="475299"/>
    <lineage>
        <taxon>Bacteria</taxon>
        <taxon>Pseudomonadati</taxon>
        <taxon>Bacteroidota</taxon>
        <taxon>Cytophagia</taxon>
        <taxon>Cytophagales</taxon>
        <taxon>Cyclobacteriaceae</taxon>
        <taxon>Algoriphagus</taxon>
    </lineage>
</organism>
<dbReference type="EMBL" id="QKTX01000011">
    <property type="protein sequence ID" value="PZV80965.1"/>
    <property type="molecule type" value="Genomic_DNA"/>
</dbReference>
<dbReference type="Gene3D" id="3.30.70.260">
    <property type="match status" value="2"/>
</dbReference>
<keyword evidence="3 9" id="KW-0808">Transferase</keyword>
<feature type="binding site" evidence="8">
    <location>
        <begin position="5"/>
        <end position="8"/>
    </location>
    <ligand>
        <name>ATP</name>
        <dbReference type="ChEBI" id="CHEBI:30616"/>
    </ligand>
</feature>
<dbReference type="GO" id="GO:0005829">
    <property type="term" value="C:cytosol"/>
    <property type="evidence" value="ECO:0007669"/>
    <property type="project" value="TreeGrafter"/>
</dbReference>
<dbReference type="Gene3D" id="3.40.1160.10">
    <property type="entry name" value="Acetylglutamate kinase-like"/>
    <property type="match status" value="1"/>
</dbReference>
<evidence type="ECO:0000256" key="2">
    <source>
        <dbReference type="ARBA" id="ARBA00010122"/>
    </source>
</evidence>
<dbReference type="Gene3D" id="1.20.120.1320">
    <property type="entry name" value="Aspartokinase, catalytic domain"/>
    <property type="match status" value="1"/>
</dbReference>
<evidence type="ECO:0000256" key="1">
    <source>
        <dbReference type="ARBA" id="ARBA00004766"/>
    </source>
</evidence>
<feature type="domain" description="Aspartokinase ACT" evidence="12">
    <location>
        <begin position="378"/>
        <end position="434"/>
    </location>
</feature>
<dbReference type="PANTHER" id="PTHR21499:SF59">
    <property type="entry name" value="ASPARTOKINASE"/>
    <property type="match status" value="1"/>
</dbReference>
<dbReference type="GO" id="GO:0009088">
    <property type="term" value="P:threonine biosynthetic process"/>
    <property type="evidence" value="ECO:0007669"/>
    <property type="project" value="UniProtKB-UniPathway"/>
</dbReference>
<keyword evidence="6 8" id="KW-0067">ATP-binding</keyword>
<dbReference type="OrthoDB" id="9799110at2"/>
<evidence type="ECO:0000256" key="8">
    <source>
        <dbReference type="PIRSR" id="PIRSR000726-1"/>
    </source>
</evidence>
<evidence type="ECO:0000313" key="13">
    <source>
        <dbReference type="EMBL" id="PZV80965.1"/>
    </source>
</evidence>
<dbReference type="GO" id="GO:0004072">
    <property type="term" value="F:aspartate kinase activity"/>
    <property type="evidence" value="ECO:0007669"/>
    <property type="project" value="UniProtKB-EC"/>
</dbReference>
<dbReference type="InterPro" id="IPR042199">
    <property type="entry name" value="AsparK_Bifunc_asparK/hSer_DH"/>
</dbReference>
<dbReference type="PROSITE" id="PS00324">
    <property type="entry name" value="ASPARTOKINASE"/>
    <property type="match status" value="1"/>
</dbReference>
<dbReference type="SUPFAM" id="SSF53633">
    <property type="entry name" value="Carbamate kinase-like"/>
    <property type="match status" value="1"/>
</dbReference>
<comment type="catalytic activity">
    <reaction evidence="7 9">
        <text>L-aspartate + ATP = 4-phospho-L-aspartate + ADP</text>
        <dbReference type="Rhea" id="RHEA:23776"/>
        <dbReference type="ChEBI" id="CHEBI:29991"/>
        <dbReference type="ChEBI" id="CHEBI:30616"/>
        <dbReference type="ChEBI" id="CHEBI:57535"/>
        <dbReference type="ChEBI" id="CHEBI:456216"/>
        <dbReference type="EC" id="2.7.2.4"/>
    </reaction>
</comment>
<dbReference type="UniPathway" id="UPA00034">
    <property type="reaction ID" value="UER00015"/>
</dbReference>
<comment type="pathway">
    <text evidence="10">Amino-acid biosynthesis; L-threonine biosynthesis; L-threonine from L-aspartate: step 1/5.</text>
</comment>
<dbReference type="NCBIfam" id="TIGR00657">
    <property type="entry name" value="asp_kinases"/>
    <property type="match status" value="1"/>
</dbReference>
<dbReference type="AlphaFoldDB" id="A0A326RNM1"/>
<dbReference type="Pfam" id="PF00696">
    <property type="entry name" value="AA_kinase"/>
    <property type="match status" value="1"/>
</dbReference>
<name>A0A326RNM1_9BACT</name>
<dbReference type="InterPro" id="IPR001048">
    <property type="entry name" value="Asp/Glu/Uridylate_kinase"/>
</dbReference>
<evidence type="ECO:0000313" key="14">
    <source>
        <dbReference type="Proteomes" id="UP000248917"/>
    </source>
</evidence>
<dbReference type="InterPro" id="IPR005260">
    <property type="entry name" value="Asp_kin_monofn"/>
</dbReference>
<comment type="pathway">
    <text evidence="10">Amino-acid biosynthesis; L-methionine biosynthesis via de novo pathway; L-homoserine from L-aspartate: step 1/3.</text>
</comment>
<keyword evidence="4 8" id="KW-0547">Nucleotide-binding</keyword>
<reference evidence="13 14" key="1">
    <citation type="submission" date="2018-06" db="EMBL/GenBank/DDBJ databases">
        <title>Genomic Encyclopedia of Archaeal and Bacterial Type Strains, Phase II (KMG-II): from individual species to whole genera.</title>
        <authorList>
            <person name="Goeker M."/>
        </authorList>
    </citation>
    <scope>NUCLEOTIDE SEQUENCE [LARGE SCALE GENOMIC DNA]</scope>
    <source>
        <strain evidence="13 14">T4</strain>
    </source>
</reference>
<sequence>MKIMKFGGTSVGRPERMHQVKDLITRGDEPTIVVLSALSGTTNALVGIGEALAAADKSLAKDRIDALHAHYLTFYPALLETAEARAKAEEIIKEHFEFLNILLKISFNEAINRDILAQGEMLSTKLFYTLLGELQIPAVFLPALDFMSIDENSEPELPKISEKLKAILSQYPNERLFITQGYICKNHRNEVDNLKRGGSDYTASLVAAAINASVCEIWTDIDGMHNNDPRIVDRTRPIAEMSFDEAAELAYFGAKILHPASIWPAQLHNIPVRLLNTMQPDAGGTLIKAAVETTGVKAIAAKDGITAIKIKSSRMLLAYGFLRRIFEVFEKYKTPIDMITTSEVAVSVTIDDLSHLEQIQAELESFGTVEIDRNQAIICVVGNKVAETKGAVQSVLDSLIDIPVRMVSFGGSKHNVSILVDAQYKTQALKSLNEGVFTW</sequence>
<dbReference type="Proteomes" id="UP000248917">
    <property type="component" value="Unassembled WGS sequence"/>
</dbReference>
<evidence type="ECO:0000256" key="10">
    <source>
        <dbReference type="RuleBase" id="RU004249"/>
    </source>
</evidence>
<dbReference type="InterPro" id="IPR045865">
    <property type="entry name" value="ACT-like_dom_sf"/>
</dbReference>
<dbReference type="CDD" id="cd04912">
    <property type="entry name" value="ACT_AKiii-LysC-EC-like_1"/>
    <property type="match status" value="1"/>
</dbReference>
<gene>
    <name evidence="13" type="ORF">CLV31_111132</name>
</gene>
<dbReference type="InterPro" id="IPR036393">
    <property type="entry name" value="AceGlu_kinase-like_sf"/>
</dbReference>
<dbReference type="Pfam" id="PF22468">
    <property type="entry name" value="ACT_9"/>
    <property type="match status" value="1"/>
</dbReference>
<evidence type="ECO:0000259" key="11">
    <source>
        <dbReference type="Pfam" id="PF00696"/>
    </source>
</evidence>
<dbReference type="GO" id="GO:0009090">
    <property type="term" value="P:homoserine biosynthetic process"/>
    <property type="evidence" value="ECO:0007669"/>
    <property type="project" value="TreeGrafter"/>
</dbReference>
<feature type="binding site" evidence="8">
    <location>
        <begin position="219"/>
        <end position="220"/>
    </location>
    <ligand>
        <name>ATP</name>
        <dbReference type="ChEBI" id="CHEBI:30616"/>
    </ligand>
</feature>
<evidence type="ECO:0000256" key="3">
    <source>
        <dbReference type="ARBA" id="ARBA00022679"/>
    </source>
</evidence>
<dbReference type="SUPFAM" id="SSF55021">
    <property type="entry name" value="ACT-like"/>
    <property type="match status" value="2"/>
</dbReference>
<keyword evidence="14" id="KW-1185">Reference proteome</keyword>
<feature type="binding site" evidence="8">
    <location>
        <position position="120"/>
    </location>
    <ligand>
        <name>substrate</name>
    </ligand>
</feature>
<dbReference type="InterPro" id="IPR054352">
    <property type="entry name" value="ACT_Aspartokinase"/>
</dbReference>